<gene>
    <name evidence="2" type="ORF">BKCO1_1000234</name>
</gene>
<dbReference type="GeneID" id="31009868"/>
<feature type="compositionally biased region" description="Acidic residues" evidence="1">
    <location>
        <begin position="297"/>
        <end position="332"/>
    </location>
</feature>
<accession>A0A1J9S5Y5</accession>
<dbReference type="InterPro" id="IPR011011">
    <property type="entry name" value="Znf_FYVE_PHD"/>
</dbReference>
<comment type="caution">
    <text evidence="2">The sequence shown here is derived from an EMBL/GenBank/DDBJ whole genome shotgun (WGS) entry which is preliminary data.</text>
</comment>
<reference evidence="2 3" key="1">
    <citation type="submission" date="2016-10" db="EMBL/GenBank/DDBJ databases">
        <title>Proteomics and genomics reveal pathogen-plant mechanisms compatible with a hemibiotrophic lifestyle of Diplodia corticola.</title>
        <authorList>
            <person name="Fernandes I."/>
            <person name="De Jonge R."/>
            <person name="Van De Peer Y."/>
            <person name="Devreese B."/>
            <person name="Alves A."/>
            <person name="Esteves A.C."/>
        </authorList>
    </citation>
    <scope>NUCLEOTIDE SEQUENCE [LARGE SCALE GENOMIC DNA]</scope>
    <source>
        <strain evidence="2 3">CBS 112549</strain>
    </source>
</reference>
<feature type="region of interest" description="Disordered" evidence="1">
    <location>
        <begin position="818"/>
        <end position="838"/>
    </location>
</feature>
<dbReference type="AlphaFoldDB" id="A0A1J9S5Y5"/>
<feature type="compositionally biased region" description="Basic and acidic residues" evidence="1">
    <location>
        <begin position="818"/>
        <end position="832"/>
    </location>
</feature>
<sequence>MATAAFDWFVWEDTAGLDHHCPVCAVPESHTHTLLNICLGEHVMPCSKYHQNLFWPSKTHECDPCNRSDEEHWKRHKAIAASLRDLEQAVKPEINLPLTSMASTERPQRRRKDNKLEKKMGKAMSRRPPADNISNADVDRVAAAFHPDAAGEDSIELDDPDFPENLSWDSRGYAWYRRKMDATNTVIPPDFNELAAAALRRLDVELPSSAGSKQKLTKKQKTIGNQLLVLAKADYEHAWNEEVETAKRRGGFLRFINRAVLDRIKDCRKQRLEFANRRRGEDDLGQAVVPDADEAQPELGEAEPEVDEPQPELDEAQPEVDDPQPEPDDPQPEPDNPQPEPDNPQPQPDDPQPETSQSDVHPVHEAVPLPKRPEDIALPPADKQERDEWDNEATMSRLRRMLNNWHVTRSEGPLYSRDFFQAGVYNMFNHDIWAEPRDSPLEPLPDPEKAYIDTTGIHQVGKHPRHDDWKAFTKHFRRYMHHPSELIKYYNPKANRVDDFGTPSTLSDARVVVPMGVDGWVTTPKPVLEISTALATGTPGCPDGHIGMMMHDAIVPFCFDSTFQAPSYLPRQFERGDGFLAEQCWQYHLIGRLNAQNLAVRDGLRLKHYLSTYDSPQPVTFTAAETDQFARLHGPLNDPASLPRACICRGLPTERMIACDVADCAYGVAPFHARCVDVAFAPAEGERHFCGGCAIDSTWFLDEPGIARAADPLIALYFEQGLFNEAADQPAVRWFVCETLRLVRRQVGPLPFDELAPVPALVEDVLARLSARMDANDGSAIGPAEIANGIVAERTVAGVMRAQQSKFLDLWHTVTRDAAADNGERPQGRQEGEPGLEWHFMSRAPTVRRLYHEDHFRSVDAVVRRREQQSRASFPHN</sequence>
<feature type="region of interest" description="Disordered" evidence="1">
    <location>
        <begin position="99"/>
        <end position="133"/>
    </location>
</feature>
<dbReference type="EMBL" id="MNUE01000001">
    <property type="protein sequence ID" value="OJD40363.1"/>
    <property type="molecule type" value="Genomic_DNA"/>
</dbReference>
<organism evidence="2 3">
    <name type="scientific">Diplodia corticola</name>
    <dbReference type="NCBI Taxonomy" id="236234"/>
    <lineage>
        <taxon>Eukaryota</taxon>
        <taxon>Fungi</taxon>
        <taxon>Dikarya</taxon>
        <taxon>Ascomycota</taxon>
        <taxon>Pezizomycotina</taxon>
        <taxon>Dothideomycetes</taxon>
        <taxon>Dothideomycetes incertae sedis</taxon>
        <taxon>Botryosphaeriales</taxon>
        <taxon>Botryosphaeriaceae</taxon>
        <taxon>Diplodia</taxon>
    </lineage>
</organism>
<feature type="region of interest" description="Disordered" evidence="1">
    <location>
        <begin position="297"/>
        <end position="389"/>
    </location>
</feature>
<evidence type="ECO:0000313" key="2">
    <source>
        <dbReference type="EMBL" id="OJD40363.1"/>
    </source>
</evidence>
<dbReference type="Gene3D" id="3.30.40.10">
    <property type="entry name" value="Zinc/RING finger domain, C3HC4 (zinc finger)"/>
    <property type="match status" value="1"/>
</dbReference>
<dbReference type="SUPFAM" id="SSF57903">
    <property type="entry name" value="FYVE/PHD zinc finger"/>
    <property type="match status" value="1"/>
</dbReference>
<dbReference type="OrthoDB" id="3642840at2759"/>
<dbReference type="STRING" id="236234.A0A1J9S5Y5"/>
<dbReference type="RefSeq" id="XP_020135206.1">
    <property type="nucleotide sequence ID" value="XM_020269609.1"/>
</dbReference>
<name>A0A1J9S5Y5_9PEZI</name>
<protein>
    <submittedName>
        <fullName evidence="2">Zinc finger ring fyve phd-type protein</fullName>
    </submittedName>
</protein>
<dbReference type="Proteomes" id="UP000183809">
    <property type="component" value="Unassembled WGS sequence"/>
</dbReference>
<keyword evidence="3" id="KW-1185">Reference proteome</keyword>
<proteinExistence type="predicted"/>
<evidence type="ECO:0000256" key="1">
    <source>
        <dbReference type="SAM" id="MobiDB-lite"/>
    </source>
</evidence>
<feature type="compositionally biased region" description="Pro residues" evidence="1">
    <location>
        <begin position="333"/>
        <end position="350"/>
    </location>
</feature>
<evidence type="ECO:0000313" key="3">
    <source>
        <dbReference type="Proteomes" id="UP000183809"/>
    </source>
</evidence>
<dbReference type="InterPro" id="IPR013083">
    <property type="entry name" value="Znf_RING/FYVE/PHD"/>
</dbReference>